<name>A0ABD1RVN1_9LAMI</name>
<protein>
    <submittedName>
        <fullName evidence="3">Disease resistance protein RPP8</fullName>
    </submittedName>
</protein>
<dbReference type="InterPro" id="IPR032675">
    <property type="entry name" value="LRR_dom_sf"/>
</dbReference>
<dbReference type="PANTHER" id="PTHR15140">
    <property type="entry name" value="TUBULIN-SPECIFIC CHAPERONE E"/>
    <property type="match status" value="1"/>
</dbReference>
<keyword evidence="1" id="KW-0677">Repeat</keyword>
<evidence type="ECO:0000256" key="1">
    <source>
        <dbReference type="ARBA" id="ARBA00022737"/>
    </source>
</evidence>
<dbReference type="SUPFAM" id="SSF52058">
    <property type="entry name" value="L domain-like"/>
    <property type="match status" value="1"/>
</dbReference>
<dbReference type="EMBL" id="JBFOLK010000008">
    <property type="protein sequence ID" value="KAL2492484.1"/>
    <property type="molecule type" value="Genomic_DNA"/>
</dbReference>
<feature type="domain" description="Disease resistance R13L4/SHOC-2-like LRR" evidence="2">
    <location>
        <begin position="75"/>
        <end position="270"/>
    </location>
</feature>
<proteinExistence type="predicted"/>
<evidence type="ECO:0000259" key="2">
    <source>
        <dbReference type="Pfam" id="PF23598"/>
    </source>
</evidence>
<dbReference type="PANTHER" id="PTHR15140:SF37">
    <property type="entry name" value="UBIQUITIN-LIKE DOMAIN-CONTAINING PROTEIN"/>
    <property type="match status" value="1"/>
</dbReference>
<accession>A0ABD1RVN1</accession>
<gene>
    <name evidence="3" type="ORF">Adt_28112</name>
</gene>
<comment type="caution">
    <text evidence="3">The sequence shown here is derived from an EMBL/GenBank/DDBJ whole genome shotgun (WGS) entry which is preliminary data.</text>
</comment>
<organism evidence="3 4">
    <name type="scientific">Abeliophyllum distichum</name>
    <dbReference type="NCBI Taxonomy" id="126358"/>
    <lineage>
        <taxon>Eukaryota</taxon>
        <taxon>Viridiplantae</taxon>
        <taxon>Streptophyta</taxon>
        <taxon>Embryophyta</taxon>
        <taxon>Tracheophyta</taxon>
        <taxon>Spermatophyta</taxon>
        <taxon>Magnoliopsida</taxon>
        <taxon>eudicotyledons</taxon>
        <taxon>Gunneridae</taxon>
        <taxon>Pentapetalae</taxon>
        <taxon>asterids</taxon>
        <taxon>lamiids</taxon>
        <taxon>Lamiales</taxon>
        <taxon>Oleaceae</taxon>
        <taxon>Forsythieae</taxon>
        <taxon>Abeliophyllum</taxon>
    </lineage>
</organism>
<keyword evidence="4" id="KW-1185">Reference proteome</keyword>
<dbReference type="AlphaFoldDB" id="A0ABD1RVN1"/>
<reference evidence="4" key="1">
    <citation type="submission" date="2024-07" db="EMBL/GenBank/DDBJ databases">
        <title>Two chromosome-level genome assemblies of Korean endemic species Abeliophyllum distichum and Forsythia ovata (Oleaceae).</title>
        <authorList>
            <person name="Jang H."/>
        </authorList>
    </citation>
    <scope>NUCLEOTIDE SEQUENCE [LARGE SCALE GENOMIC DNA]</scope>
</reference>
<dbReference type="InterPro" id="IPR055414">
    <property type="entry name" value="LRR_R13L4/SHOC2-like"/>
</dbReference>
<dbReference type="Gene3D" id="3.80.10.10">
    <property type="entry name" value="Ribonuclease Inhibitor"/>
    <property type="match status" value="1"/>
</dbReference>
<evidence type="ECO:0000313" key="3">
    <source>
        <dbReference type="EMBL" id="KAL2492484.1"/>
    </source>
</evidence>
<dbReference type="Pfam" id="PF23598">
    <property type="entry name" value="LRR_14"/>
    <property type="match status" value="1"/>
</dbReference>
<dbReference type="Proteomes" id="UP001604336">
    <property type="component" value="Unassembled WGS sequence"/>
</dbReference>
<evidence type="ECO:0000313" key="4">
    <source>
        <dbReference type="Proteomes" id="UP001604336"/>
    </source>
</evidence>
<sequence>MRDLCVRKAQEENFIHLFDRRRVIIHSDIYGHDHHLEDIYGSYVRSLKEETSFPTSFLLRVWDALRIRFHGFPVKIMKLVNLRFIVLKCIGTIRLPASISNLFNLQTLIIYSLDTVKLPSDIWKVPRLRHIWTWKCFLAYPSAAGNGEKIALLENLQTLKGVIDFKFTKKVLQMMPNLKKLKIGFPHSCPVLSSFCMDKFIHLHQLEDLNCDFTYKSDRNYPLLGNFHPLLENFHLPPTLKKLTLRGCRLSWKSMAIIGSLTNLEVLNLKEFTFDGSVWEPTEGKFLQLKVLLLSKTDLEHLKADETNFPSLQHLTFIDCRKLVEIPSAIGDIPTLQVIELCRCRTSAVNSIKLIQEEQRDLGNNLQIIIHDSDMLEIGIRDVFRFMRALNIVKSRSESEEVGSGSKNEALSRGRGQEEEDISLGRIVEELNTEEIFSHTPLMDVISLSRSSPQAQGSGDREVGSRMLGRKRSEVEFGYRSAPIWKCKFFPSEAIQKQLRDWHRAYMIPDDVEFIVPGPDDRADDPFLGSAALNQAMLAAGLCLPFSRIIKKFLQECGIAPTQLCPNGWMTTVGFSHLVGPA</sequence>